<feature type="transmembrane region" description="Helical" evidence="2">
    <location>
        <begin position="123"/>
        <end position="146"/>
    </location>
</feature>
<evidence type="ECO:0000256" key="1">
    <source>
        <dbReference type="SAM" id="MobiDB-lite"/>
    </source>
</evidence>
<protein>
    <submittedName>
        <fullName evidence="3">Uncharacterized protein</fullName>
    </submittedName>
</protein>
<feature type="region of interest" description="Disordered" evidence="1">
    <location>
        <begin position="1"/>
        <end position="71"/>
    </location>
</feature>
<feature type="compositionally biased region" description="Polar residues" evidence="1">
    <location>
        <begin position="30"/>
        <end position="41"/>
    </location>
</feature>
<dbReference type="AlphaFoldDB" id="A0A9P4V8X4"/>
<sequence length="173" mass="19713">MPAITEEQPLLANSQNSSTILDAEQEPRHINTSAQRPTQYDHSTERRDTVTEVTDRLHHNSQPPKSAKEPKAWSDLLKKAFNPLGWYSIVKSGCEELWESFRESASELWHDQGDQPGLHPVRVFAQAVIASTMVPVLLMIFLFVIWMDRPGPVPKVFQVQDLDGSLELTRRLE</sequence>
<reference evidence="3" key="1">
    <citation type="journal article" date="2020" name="Stud. Mycol.">
        <title>101 Dothideomycetes genomes: a test case for predicting lifestyles and emergence of pathogens.</title>
        <authorList>
            <person name="Haridas S."/>
            <person name="Albert R."/>
            <person name="Binder M."/>
            <person name="Bloem J."/>
            <person name="Labutti K."/>
            <person name="Salamov A."/>
            <person name="Andreopoulos B."/>
            <person name="Baker S."/>
            <person name="Barry K."/>
            <person name="Bills G."/>
            <person name="Bluhm B."/>
            <person name="Cannon C."/>
            <person name="Castanera R."/>
            <person name="Culley D."/>
            <person name="Daum C."/>
            <person name="Ezra D."/>
            <person name="Gonzalez J."/>
            <person name="Henrissat B."/>
            <person name="Kuo A."/>
            <person name="Liang C."/>
            <person name="Lipzen A."/>
            <person name="Lutzoni F."/>
            <person name="Magnuson J."/>
            <person name="Mondo S."/>
            <person name="Nolan M."/>
            <person name="Ohm R."/>
            <person name="Pangilinan J."/>
            <person name="Park H.-J."/>
            <person name="Ramirez L."/>
            <person name="Alfaro M."/>
            <person name="Sun H."/>
            <person name="Tritt A."/>
            <person name="Yoshinaga Y."/>
            <person name="Zwiers L.-H."/>
            <person name="Turgeon B."/>
            <person name="Goodwin S."/>
            <person name="Spatafora J."/>
            <person name="Crous P."/>
            <person name="Grigoriev I."/>
        </authorList>
    </citation>
    <scope>NUCLEOTIDE SEQUENCE</scope>
    <source>
        <strain evidence="3">CBS 125425</strain>
    </source>
</reference>
<evidence type="ECO:0000313" key="3">
    <source>
        <dbReference type="EMBL" id="KAF2740758.1"/>
    </source>
</evidence>
<comment type="caution">
    <text evidence="3">The sequence shown here is derived from an EMBL/GenBank/DDBJ whole genome shotgun (WGS) entry which is preliminary data.</text>
</comment>
<keyword evidence="2" id="KW-0472">Membrane</keyword>
<name>A0A9P4V8X4_9PLEO</name>
<proteinExistence type="predicted"/>
<feature type="compositionally biased region" description="Polar residues" evidence="1">
    <location>
        <begin position="11"/>
        <end position="20"/>
    </location>
</feature>
<evidence type="ECO:0000313" key="4">
    <source>
        <dbReference type="Proteomes" id="UP000799444"/>
    </source>
</evidence>
<keyword evidence="4" id="KW-1185">Reference proteome</keyword>
<evidence type="ECO:0000256" key="2">
    <source>
        <dbReference type="SAM" id="Phobius"/>
    </source>
</evidence>
<organism evidence="3 4">
    <name type="scientific">Polyplosphaeria fusca</name>
    <dbReference type="NCBI Taxonomy" id="682080"/>
    <lineage>
        <taxon>Eukaryota</taxon>
        <taxon>Fungi</taxon>
        <taxon>Dikarya</taxon>
        <taxon>Ascomycota</taxon>
        <taxon>Pezizomycotina</taxon>
        <taxon>Dothideomycetes</taxon>
        <taxon>Pleosporomycetidae</taxon>
        <taxon>Pleosporales</taxon>
        <taxon>Tetraplosphaeriaceae</taxon>
        <taxon>Polyplosphaeria</taxon>
    </lineage>
</organism>
<dbReference type="EMBL" id="ML996099">
    <property type="protein sequence ID" value="KAF2740758.1"/>
    <property type="molecule type" value="Genomic_DNA"/>
</dbReference>
<accession>A0A9P4V8X4</accession>
<gene>
    <name evidence="3" type="ORF">EJ04DRAFT_164779</name>
</gene>
<dbReference type="Proteomes" id="UP000799444">
    <property type="component" value="Unassembled WGS sequence"/>
</dbReference>
<feature type="compositionally biased region" description="Basic and acidic residues" evidence="1">
    <location>
        <begin position="42"/>
        <end position="58"/>
    </location>
</feature>
<keyword evidence="2" id="KW-0812">Transmembrane</keyword>
<keyword evidence="2" id="KW-1133">Transmembrane helix</keyword>